<reference evidence="3 4" key="1">
    <citation type="submission" date="2016-10" db="EMBL/GenBank/DDBJ databases">
        <authorList>
            <person name="de Groot N.N."/>
        </authorList>
    </citation>
    <scope>NUCLEOTIDE SEQUENCE [LARGE SCALE GENOMIC DNA]</scope>
    <source>
        <strain evidence="3 4">DSM 21019</strain>
    </source>
</reference>
<dbReference type="AlphaFoldDB" id="A0A1I6GZ45"/>
<dbReference type="SUPFAM" id="SSF56925">
    <property type="entry name" value="OMPA-like"/>
    <property type="match status" value="1"/>
</dbReference>
<gene>
    <name evidence="3" type="ORF">SAMN04490243_1924</name>
</gene>
<organism evidence="3 4">
    <name type="scientific">Robiginitalea myxolifaciens</name>
    <dbReference type="NCBI Taxonomy" id="400055"/>
    <lineage>
        <taxon>Bacteria</taxon>
        <taxon>Pseudomonadati</taxon>
        <taxon>Bacteroidota</taxon>
        <taxon>Flavobacteriia</taxon>
        <taxon>Flavobacteriales</taxon>
        <taxon>Flavobacteriaceae</taxon>
        <taxon>Robiginitalea</taxon>
    </lineage>
</organism>
<proteinExistence type="predicted"/>
<keyword evidence="4" id="KW-1185">Reference proteome</keyword>
<evidence type="ECO:0000313" key="4">
    <source>
        <dbReference type="Proteomes" id="UP000199534"/>
    </source>
</evidence>
<dbReference type="EMBL" id="FOYQ01000002">
    <property type="protein sequence ID" value="SFR47430.1"/>
    <property type="molecule type" value="Genomic_DNA"/>
</dbReference>
<dbReference type="Pfam" id="PF13505">
    <property type="entry name" value="OMP_b-brl"/>
    <property type="match status" value="1"/>
</dbReference>
<evidence type="ECO:0000256" key="1">
    <source>
        <dbReference type="ARBA" id="ARBA00022729"/>
    </source>
</evidence>
<dbReference type="InterPro" id="IPR011250">
    <property type="entry name" value="OMP/PagP_B-barrel"/>
</dbReference>
<feature type="domain" description="Outer membrane protein beta-barrel" evidence="2">
    <location>
        <begin position="19"/>
        <end position="190"/>
    </location>
</feature>
<evidence type="ECO:0000313" key="3">
    <source>
        <dbReference type="EMBL" id="SFR47430.1"/>
    </source>
</evidence>
<dbReference type="InterPro" id="IPR027385">
    <property type="entry name" value="Beta-barrel_OMP"/>
</dbReference>
<dbReference type="STRING" id="400055.SAMN04490243_1924"/>
<sequence>MYGASAQELYAEIGQAISSFAYSNSSGGTLENLNSKATQYLSAGHTFLLKKDGLGIQLGGSIRNYGAIGSDPLLDNYFEWDVTYVGMDAGLSYEFFQQRAFRFYLRSSISLEYLLRGTQTLNNQVFNLSGEDEFENMLLVPRIGIGLRYPISNKAALNLTYTYGRSFSLTNSTPQDNEQLNINVHQIGLGISILLPGCNCAFNRY</sequence>
<evidence type="ECO:0000259" key="2">
    <source>
        <dbReference type="Pfam" id="PF13505"/>
    </source>
</evidence>
<dbReference type="Gene3D" id="2.40.160.20">
    <property type="match status" value="1"/>
</dbReference>
<accession>A0A1I6GZ45</accession>
<keyword evidence="1" id="KW-0732">Signal</keyword>
<protein>
    <submittedName>
        <fullName evidence="3">Outer membrane protein beta-barrel domain-containing protein</fullName>
    </submittedName>
</protein>
<dbReference type="Proteomes" id="UP000199534">
    <property type="component" value="Unassembled WGS sequence"/>
</dbReference>
<name>A0A1I6GZ45_9FLAO</name>